<organism evidence="4 5">
    <name type="scientific">Geothermobacter ehrlichii</name>
    <dbReference type="NCBI Taxonomy" id="213224"/>
    <lineage>
        <taxon>Bacteria</taxon>
        <taxon>Pseudomonadati</taxon>
        <taxon>Thermodesulfobacteriota</taxon>
        <taxon>Desulfuromonadia</taxon>
        <taxon>Desulfuromonadales</taxon>
        <taxon>Geothermobacteraceae</taxon>
        <taxon>Geothermobacter</taxon>
    </lineage>
</organism>
<sequence length="269" mass="31297">MVNRLKKAIRTLFVEENAGRSVTVFDDDIFIVSYPKSGNTWVRFLVANVVYKDRQVNFGSIERLVPDIYQHSDFFIRCVSRPRFIKSHEYFDPRYKRVLYIVRDPRDVVVSYWYYKVKIREIKDGFPMDEFVDRFVSGDLDPFGSWGDNVGSWLGARKYSSNFMLVRYEDLSSDPVLVTKKIVQFFGLARNEKDIISAVNNSSINHMKDLEKKDGQNWKPMKKARSDIPFVRQGSVGGWKNVLSDVSVAKIENSWRELLVELGYDVGEG</sequence>
<dbReference type="Gene3D" id="3.40.50.300">
    <property type="entry name" value="P-loop containing nucleotide triphosphate hydrolases"/>
    <property type="match status" value="1"/>
</dbReference>
<protein>
    <submittedName>
        <fullName evidence="4">Sulfotransferase domain-containing protein</fullName>
    </submittedName>
</protein>
<dbReference type="SUPFAM" id="SSF52540">
    <property type="entry name" value="P-loop containing nucleoside triphosphate hydrolases"/>
    <property type="match status" value="1"/>
</dbReference>
<reference evidence="4 5" key="1">
    <citation type="submission" date="2019-07" db="EMBL/GenBank/DDBJ databases">
        <title>Genomic Encyclopedia of Type Strains, Phase IV (KMG-IV): sequencing the most valuable type-strain genomes for metagenomic binning, comparative biology and taxonomic classification.</title>
        <authorList>
            <person name="Goeker M."/>
        </authorList>
    </citation>
    <scope>NUCLEOTIDE SEQUENCE [LARGE SCALE GENOMIC DNA]</scope>
    <source>
        <strain evidence="4 5">SS015</strain>
    </source>
</reference>
<dbReference type="Pfam" id="PF00685">
    <property type="entry name" value="Sulfotransfer_1"/>
    <property type="match status" value="1"/>
</dbReference>
<feature type="domain" description="Sulfotransferase" evidence="3">
    <location>
        <begin position="26"/>
        <end position="259"/>
    </location>
</feature>
<evidence type="ECO:0000256" key="2">
    <source>
        <dbReference type="ARBA" id="ARBA00022679"/>
    </source>
</evidence>
<keyword evidence="2 4" id="KW-0808">Transferase</keyword>
<comment type="caution">
    <text evidence="4">The sequence shown here is derived from an EMBL/GenBank/DDBJ whole genome shotgun (WGS) entry which is preliminary data.</text>
</comment>
<evidence type="ECO:0000256" key="1">
    <source>
        <dbReference type="ARBA" id="ARBA00005771"/>
    </source>
</evidence>
<dbReference type="Proteomes" id="UP000324159">
    <property type="component" value="Unassembled WGS sequence"/>
</dbReference>
<dbReference type="InterPro" id="IPR000863">
    <property type="entry name" value="Sulfotransferase_dom"/>
</dbReference>
<comment type="similarity">
    <text evidence="1">Belongs to the sulfotransferase 1 family.</text>
</comment>
<dbReference type="RefSeq" id="WP_187426804.1">
    <property type="nucleotide sequence ID" value="NZ_VNIB01000015.1"/>
</dbReference>
<dbReference type="EMBL" id="VNIB01000015">
    <property type="protein sequence ID" value="TYO96058.1"/>
    <property type="molecule type" value="Genomic_DNA"/>
</dbReference>
<dbReference type="PANTHER" id="PTHR11783">
    <property type="entry name" value="SULFOTRANSFERASE SULT"/>
    <property type="match status" value="1"/>
</dbReference>
<name>A0A5D3WJK7_9BACT</name>
<evidence type="ECO:0000313" key="4">
    <source>
        <dbReference type="EMBL" id="TYO96058.1"/>
    </source>
</evidence>
<keyword evidence="5" id="KW-1185">Reference proteome</keyword>
<dbReference type="GO" id="GO:0008146">
    <property type="term" value="F:sulfotransferase activity"/>
    <property type="evidence" value="ECO:0007669"/>
    <property type="project" value="InterPro"/>
</dbReference>
<dbReference type="InterPro" id="IPR027417">
    <property type="entry name" value="P-loop_NTPase"/>
</dbReference>
<dbReference type="AlphaFoldDB" id="A0A5D3WJK7"/>
<accession>A0A5D3WJK7</accession>
<evidence type="ECO:0000313" key="5">
    <source>
        <dbReference type="Proteomes" id="UP000324159"/>
    </source>
</evidence>
<evidence type="ECO:0000259" key="3">
    <source>
        <dbReference type="Pfam" id="PF00685"/>
    </source>
</evidence>
<gene>
    <name evidence="4" type="ORF">EDC39_1154</name>
</gene>
<proteinExistence type="inferred from homology"/>